<keyword evidence="2" id="KW-1185">Reference proteome</keyword>
<sequence>MEVQRWLCYAICFDHFACWQQDGDQLLSRIMAIDEFWARAYEPELKRQSAEWRHTGPPRRQNPFPVRLMVIVAYDFRGVTLFLMAEQ</sequence>
<organism evidence="1 2">
    <name type="scientific">Trichonephila inaurata madagascariensis</name>
    <dbReference type="NCBI Taxonomy" id="2747483"/>
    <lineage>
        <taxon>Eukaryota</taxon>
        <taxon>Metazoa</taxon>
        <taxon>Ecdysozoa</taxon>
        <taxon>Arthropoda</taxon>
        <taxon>Chelicerata</taxon>
        <taxon>Arachnida</taxon>
        <taxon>Araneae</taxon>
        <taxon>Araneomorphae</taxon>
        <taxon>Entelegynae</taxon>
        <taxon>Araneoidea</taxon>
        <taxon>Nephilidae</taxon>
        <taxon>Trichonephila</taxon>
        <taxon>Trichonephila inaurata</taxon>
    </lineage>
</organism>
<reference evidence="1" key="1">
    <citation type="submission" date="2020-08" db="EMBL/GenBank/DDBJ databases">
        <title>Multicomponent nature underlies the extraordinary mechanical properties of spider dragline silk.</title>
        <authorList>
            <person name="Kono N."/>
            <person name="Nakamura H."/>
            <person name="Mori M."/>
            <person name="Yoshida Y."/>
            <person name="Ohtoshi R."/>
            <person name="Malay A.D."/>
            <person name="Moran D.A.P."/>
            <person name="Tomita M."/>
            <person name="Numata K."/>
            <person name="Arakawa K."/>
        </authorList>
    </citation>
    <scope>NUCLEOTIDE SEQUENCE</scope>
</reference>
<dbReference type="Gene3D" id="3.30.420.10">
    <property type="entry name" value="Ribonuclease H-like superfamily/Ribonuclease H"/>
    <property type="match status" value="1"/>
</dbReference>
<dbReference type="EMBL" id="BMAV01007361">
    <property type="protein sequence ID" value="GFY50211.1"/>
    <property type="molecule type" value="Genomic_DNA"/>
</dbReference>
<evidence type="ECO:0000313" key="1">
    <source>
        <dbReference type="EMBL" id="GFY50211.1"/>
    </source>
</evidence>
<dbReference type="Proteomes" id="UP000886998">
    <property type="component" value="Unassembled WGS sequence"/>
</dbReference>
<dbReference type="GO" id="GO:0003676">
    <property type="term" value="F:nucleic acid binding"/>
    <property type="evidence" value="ECO:0007669"/>
    <property type="project" value="InterPro"/>
</dbReference>
<dbReference type="AlphaFoldDB" id="A0A8X6XC67"/>
<gene>
    <name evidence="1" type="ORF">TNIN_8511</name>
</gene>
<protein>
    <submittedName>
        <fullName evidence="1">Mariner transposase</fullName>
    </submittedName>
</protein>
<dbReference type="InterPro" id="IPR036397">
    <property type="entry name" value="RNaseH_sf"/>
</dbReference>
<name>A0A8X6XC67_9ARAC</name>
<accession>A0A8X6XC67</accession>
<comment type="caution">
    <text evidence="1">The sequence shown here is derived from an EMBL/GenBank/DDBJ whole genome shotgun (WGS) entry which is preliminary data.</text>
</comment>
<evidence type="ECO:0000313" key="2">
    <source>
        <dbReference type="Proteomes" id="UP000886998"/>
    </source>
</evidence>
<dbReference type="OrthoDB" id="6760456at2759"/>
<proteinExistence type="predicted"/>